<name>A0ACC0VGK6_9STRA</name>
<protein>
    <submittedName>
        <fullName evidence="1">Uncharacterized protein</fullName>
    </submittedName>
</protein>
<accession>A0ACC0VGK6</accession>
<dbReference type="Proteomes" id="UP001163321">
    <property type="component" value="Chromosome 9"/>
</dbReference>
<reference evidence="1 2" key="1">
    <citation type="journal article" date="2022" name="bioRxiv">
        <title>The genome of the oomycete Peronosclerospora sorghi, a cosmopolitan pathogen of maize and sorghum, is inflated with dispersed pseudogenes.</title>
        <authorList>
            <person name="Fletcher K."/>
            <person name="Martin F."/>
            <person name="Isakeit T."/>
            <person name="Cavanaugh K."/>
            <person name="Magill C."/>
            <person name="Michelmore R."/>
        </authorList>
    </citation>
    <scope>NUCLEOTIDE SEQUENCE [LARGE SCALE GENOMIC DNA]</scope>
    <source>
        <strain evidence="1">P6</strain>
    </source>
</reference>
<gene>
    <name evidence="1" type="ORF">PsorP6_013649</name>
</gene>
<sequence>MEDEQPPSDPYPIPPPVIQRTKGHPKGSENKRRGVPESSTRRDLSAFERSEQFIAKENEWCNCGWCQQAAAHNKRNCPERLKAPFSLSGQFRLPALPKKRETAATSTPTPTLPFTAHQLATIASAVEFSMHQQKLSTQMMS</sequence>
<comment type="caution">
    <text evidence="1">The sequence shown here is derived from an EMBL/GenBank/DDBJ whole genome shotgun (WGS) entry which is preliminary data.</text>
</comment>
<keyword evidence="2" id="KW-1185">Reference proteome</keyword>
<organism evidence="1 2">
    <name type="scientific">Peronosclerospora sorghi</name>
    <dbReference type="NCBI Taxonomy" id="230839"/>
    <lineage>
        <taxon>Eukaryota</taxon>
        <taxon>Sar</taxon>
        <taxon>Stramenopiles</taxon>
        <taxon>Oomycota</taxon>
        <taxon>Peronosporomycetes</taxon>
        <taxon>Peronosporales</taxon>
        <taxon>Peronosporaceae</taxon>
        <taxon>Peronosclerospora</taxon>
    </lineage>
</organism>
<dbReference type="EMBL" id="CM047588">
    <property type="protein sequence ID" value="KAI9905462.1"/>
    <property type="molecule type" value="Genomic_DNA"/>
</dbReference>
<evidence type="ECO:0000313" key="2">
    <source>
        <dbReference type="Proteomes" id="UP001163321"/>
    </source>
</evidence>
<evidence type="ECO:0000313" key="1">
    <source>
        <dbReference type="EMBL" id="KAI9905462.1"/>
    </source>
</evidence>
<proteinExistence type="predicted"/>